<protein>
    <submittedName>
        <fullName evidence="2">Alpha/beta fold hydrolase</fullName>
    </submittedName>
</protein>
<dbReference type="InterPro" id="IPR000073">
    <property type="entry name" value="AB_hydrolase_1"/>
</dbReference>
<keyword evidence="2" id="KW-0378">Hydrolase</keyword>
<name>A0ABW3E7H9_9ACTN</name>
<organism evidence="2 3">
    <name type="scientific">Streptosporangium algeriense</name>
    <dbReference type="NCBI Taxonomy" id="1682748"/>
    <lineage>
        <taxon>Bacteria</taxon>
        <taxon>Bacillati</taxon>
        <taxon>Actinomycetota</taxon>
        <taxon>Actinomycetes</taxon>
        <taxon>Streptosporangiales</taxon>
        <taxon>Streptosporangiaceae</taxon>
        <taxon>Streptosporangium</taxon>
    </lineage>
</organism>
<feature type="domain" description="AB hydrolase-1" evidence="1">
    <location>
        <begin position="22"/>
        <end position="99"/>
    </location>
</feature>
<gene>
    <name evidence="2" type="ORF">ACFQ08_40440</name>
</gene>
<dbReference type="SUPFAM" id="SSF53474">
    <property type="entry name" value="alpha/beta-Hydrolases"/>
    <property type="match status" value="1"/>
</dbReference>
<evidence type="ECO:0000313" key="3">
    <source>
        <dbReference type="Proteomes" id="UP001597024"/>
    </source>
</evidence>
<evidence type="ECO:0000313" key="2">
    <source>
        <dbReference type="EMBL" id="MFD0890855.1"/>
    </source>
</evidence>
<dbReference type="Gene3D" id="3.40.50.1820">
    <property type="entry name" value="alpha/beta hydrolase"/>
    <property type="match status" value="1"/>
</dbReference>
<dbReference type="Pfam" id="PF12697">
    <property type="entry name" value="Abhydrolase_6"/>
    <property type="match status" value="1"/>
</dbReference>
<accession>A0ABW3E7H9</accession>
<dbReference type="EMBL" id="JBHTHX010002727">
    <property type="protein sequence ID" value="MFD0890855.1"/>
    <property type="molecule type" value="Genomic_DNA"/>
</dbReference>
<dbReference type="GO" id="GO:0016787">
    <property type="term" value="F:hydrolase activity"/>
    <property type="evidence" value="ECO:0007669"/>
    <property type="project" value="UniProtKB-KW"/>
</dbReference>
<dbReference type="InterPro" id="IPR029058">
    <property type="entry name" value="AB_hydrolase_fold"/>
</dbReference>
<sequence>RLAAGMVVGRPSRLSTRALASAGRALREAPGFDDTLDSFVWLMPPAPPKTPVTIAWGDRDRLFPRRQAVRAARWSGQRVRLLRGCGHLPMSDDPALVARVLLEGSRS</sequence>
<keyword evidence="3" id="KW-1185">Reference proteome</keyword>
<reference evidence="3" key="1">
    <citation type="journal article" date="2019" name="Int. J. Syst. Evol. Microbiol.">
        <title>The Global Catalogue of Microorganisms (GCM) 10K type strain sequencing project: providing services to taxonomists for standard genome sequencing and annotation.</title>
        <authorList>
            <consortium name="The Broad Institute Genomics Platform"/>
            <consortium name="The Broad Institute Genome Sequencing Center for Infectious Disease"/>
            <person name="Wu L."/>
            <person name="Ma J."/>
        </authorList>
    </citation>
    <scope>NUCLEOTIDE SEQUENCE [LARGE SCALE GENOMIC DNA]</scope>
    <source>
        <strain evidence="3">CCUG 62974</strain>
    </source>
</reference>
<feature type="non-terminal residue" evidence="2">
    <location>
        <position position="1"/>
    </location>
</feature>
<dbReference type="Proteomes" id="UP001597024">
    <property type="component" value="Unassembled WGS sequence"/>
</dbReference>
<proteinExistence type="predicted"/>
<comment type="caution">
    <text evidence="2">The sequence shown here is derived from an EMBL/GenBank/DDBJ whole genome shotgun (WGS) entry which is preliminary data.</text>
</comment>
<evidence type="ECO:0000259" key="1">
    <source>
        <dbReference type="Pfam" id="PF12697"/>
    </source>
</evidence>